<dbReference type="Proteomes" id="UP000694501">
    <property type="component" value="Unassembled WGS sequence"/>
</dbReference>
<keyword evidence="2 6" id="KW-0812">Transmembrane</keyword>
<evidence type="ECO:0000256" key="1">
    <source>
        <dbReference type="ARBA" id="ARBA00004141"/>
    </source>
</evidence>
<dbReference type="GO" id="GO:0043190">
    <property type="term" value="C:ATP-binding cassette (ABC) transporter complex"/>
    <property type="evidence" value="ECO:0007669"/>
    <property type="project" value="InterPro"/>
</dbReference>
<dbReference type="Pfam" id="PF01061">
    <property type="entry name" value="ABC2_membrane"/>
    <property type="match status" value="1"/>
</dbReference>
<name>A0A949JIF1_9ACTN</name>
<keyword evidence="4 6" id="KW-0472">Membrane</keyword>
<protein>
    <recommendedName>
        <fullName evidence="6">Transport permease protein</fullName>
    </recommendedName>
</protein>
<reference evidence="8" key="1">
    <citation type="submission" date="2021-06" db="EMBL/GenBank/DDBJ databases">
        <title>Sequencing of actinobacteria type strains.</title>
        <authorList>
            <person name="Nguyen G.-S."/>
            <person name="Wentzel A."/>
        </authorList>
    </citation>
    <scope>NUCLEOTIDE SEQUENCE</scope>
    <source>
        <strain evidence="8">P38-E01</strain>
    </source>
</reference>
<evidence type="ECO:0000256" key="4">
    <source>
        <dbReference type="ARBA" id="ARBA00023136"/>
    </source>
</evidence>
<dbReference type="InterPro" id="IPR047817">
    <property type="entry name" value="ABC2_TM_bact-type"/>
</dbReference>
<feature type="transmembrane region" description="Helical" evidence="6">
    <location>
        <begin position="123"/>
        <end position="147"/>
    </location>
</feature>
<dbReference type="EMBL" id="JAELVF020000004">
    <property type="protein sequence ID" value="MBU7600728.1"/>
    <property type="molecule type" value="Genomic_DNA"/>
</dbReference>
<keyword evidence="5" id="KW-0046">Antibiotic resistance</keyword>
<proteinExistence type="inferred from homology"/>
<gene>
    <name evidence="8" type="ORF">JGS22_024645</name>
</gene>
<comment type="similarity">
    <text evidence="6">Belongs to the ABC-2 integral membrane protein family.</text>
</comment>
<dbReference type="PROSITE" id="PS51012">
    <property type="entry name" value="ABC_TM2"/>
    <property type="match status" value="1"/>
</dbReference>
<dbReference type="InterPro" id="IPR013525">
    <property type="entry name" value="ABC2_TM"/>
</dbReference>
<feature type="transmembrane region" description="Helical" evidence="6">
    <location>
        <begin position="154"/>
        <end position="172"/>
    </location>
</feature>
<sequence>MRHLTRNGEQLVVAMVLPLVQLLVFRYLFGGAIDTGSTEYASYVIAGLVVVSVCFNASSTAVSMANDLQEGIVERFRSMPTLEIAVLTGHVVASVARNFLSITIIMAAGAAVGFRPQAGPGQWLGALALLLLFVTAVSWLAVIFALVTGTPEGASGLGLIIVFVPYLSSGFVPAETMPSALRGIAEHQPFSPLIDAVRGLLLDMPIGDSAWLATAWWTGALVLLVPLAAALFRRRRLTV</sequence>
<feature type="transmembrane region" description="Helical" evidence="6">
    <location>
        <begin position="210"/>
        <end position="232"/>
    </location>
</feature>
<keyword evidence="6" id="KW-1003">Cell membrane</keyword>
<comment type="caution">
    <text evidence="8">The sequence shown here is derived from an EMBL/GenBank/DDBJ whole genome shotgun (WGS) entry which is preliminary data.</text>
</comment>
<evidence type="ECO:0000256" key="3">
    <source>
        <dbReference type="ARBA" id="ARBA00022989"/>
    </source>
</evidence>
<accession>A0A949JIF1</accession>
<dbReference type="PANTHER" id="PTHR43229">
    <property type="entry name" value="NODULATION PROTEIN J"/>
    <property type="match status" value="1"/>
</dbReference>
<evidence type="ECO:0000256" key="2">
    <source>
        <dbReference type="ARBA" id="ARBA00022692"/>
    </source>
</evidence>
<evidence type="ECO:0000313" key="8">
    <source>
        <dbReference type="EMBL" id="MBU7600728.1"/>
    </source>
</evidence>
<comment type="subcellular location">
    <subcellularLocation>
        <location evidence="6">Cell membrane</location>
        <topology evidence="6">Multi-pass membrane protein</topology>
    </subcellularLocation>
    <subcellularLocation>
        <location evidence="1">Membrane</location>
        <topology evidence="1">Multi-pass membrane protein</topology>
    </subcellularLocation>
</comment>
<evidence type="ECO:0000259" key="7">
    <source>
        <dbReference type="PROSITE" id="PS51012"/>
    </source>
</evidence>
<feature type="transmembrane region" description="Helical" evidence="6">
    <location>
        <begin position="12"/>
        <end position="29"/>
    </location>
</feature>
<dbReference type="InterPro" id="IPR000412">
    <property type="entry name" value="ABC_2_transport"/>
</dbReference>
<feature type="transmembrane region" description="Helical" evidence="6">
    <location>
        <begin position="84"/>
        <end position="111"/>
    </location>
</feature>
<keyword evidence="9" id="KW-1185">Reference proteome</keyword>
<organism evidence="8 9">
    <name type="scientific">Streptomyces tardus</name>
    <dbReference type="NCBI Taxonomy" id="2780544"/>
    <lineage>
        <taxon>Bacteria</taxon>
        <taxon>Bacillati</taxon>
        <taxon>Actinomycetota</taxon>
        <taxon>Actinomycetes</taxon>
        <taxon>Kitasatosporales</taxon>
        <taxon>Streptomycetaceae</taxon>
        <taxon>Streptomyces</taxon>
    </lineage>
</organism>
<feature type="domain" description="ABC transmembrane type-2" evidence="7">
    <location>
        <begin position="9"/>
        <end position="235"/>
    </location>
</feature>
<evidence type="ECO:0000256" key="6">
    <source>
        <dbReference type="RuleBase" id="RU361157"/>
    </source>
</evidence>
<evidence type="ECO:0000313" key="9">
    <source>
        <dbReference type="Proteomes" id="UP000694501"/>
    </source>
</evidence>
<evidence type="ECO:0000256" key="5">
    <source>
        <dbReference type="ARBA" id="ARBA00023251"/>
    </source>
</evidence>
<dbReference type="InterPro" id="IPR051784">
    <property type="entry name" value="Nod_factor_ABC_transporter"/>
</dbReference>
<dbReference type="PANTHER" id="PTHR43229:SF2">
    <property type="entry name" value="NODULATION PROTEIN J"/>
    <property type="match status" value="1"/>
</dbReference>
<dbReference type="GO" id="GO:0140359">
    <property type="term" value="F:ABC-type transporter activity"/>
    <property type="evidence" value="ECO:0007669"/>
    <property type="project" value="InterPro"/>
</dbReference>
<keyword evidence="3 6" id="KW-1133">Transmembrane helix</keyword>
<feature type="transmembrane region" description="Helical" evidence="6">
    <location>
        <begin position="41"/>
        <end position="63"/>
    </location>
</feature>
<dbReference type="AlphaFoldDB" id="A0A949JIF1"/>
<dbReference type="PIRSF" id="PIRSF006648">
    <property type="entry name" value="DrrB"/>
    <property type="match status" value="1"/>
</dbReference>
<keyword evidence="6" id="KW-0813">Transport</keyword>
<dbReference type="GO" id="GO:0046677">
    <property type="term" value="P:response to antibiotic"/>
    <property type="evidence" value="ECO:0007669"/>
    <property type="project" value="UniProtKB-KW"/>
</dbReference>